<dbReference type="NCBIfam" id="TIGR00644">
    <property type="entry name" value="recJ"/>
    <property type="match status" value="1"/>
</dbReference>
<evidence type="ECO:0000313" key="9">
    <source>
        <dbReference type="EMBL" id="SFK29469.1"/>
    </source>
</evidence>
<dbReference type="SUPFAM" id="SSF64182">
    <property type="entry name" value="DHH phosphoesterases"/>
    <property type="match status" value="1"/>
</dbReference>
<feature type="domain" description="DHHA1" evidence="7">
    <location>
        <begin position="349"/>
        <end position="445"/>
    </location>
</feature>
<evidence type="ECO:0000256" key="4">
    <source>
        <dbReference type="ARBA" id="ARBA00022801"/>
    </source>
</evidence>
<evidence type="ECO:0000256" key="3">
    <source>
        <dbReference type="ARBA" id="ARBA00022722"/>
    </source>
</evidence>
<dbReference type="InterPro" id="IPR038763">
    <property type="entry name" value="DHH_sf"/>
</dbReference>
<dbReference type="GO" id="GO:0003676">
    <property type="term" value="F:nucleic acid binding"/>
    <property type="evidence" value="ECO:0007669"/>
    <property type="project" value="InterPro"/>
</dbReference>
<dbReference type="InterPro" id="IPR003156">
    <property type="entry name" value="DHHA1_dom"/>
</dbReference>
<dbReference type="PANTHER" id="PTHR30255:SF2">
    <property type="entry name" value="SINGLE-STRANDED-DNA-SPECIFIC EXONUCLEASE RECJ"/>
    <property type="match status" value="1"/>
</dbReference>
<dbReference type="InterPro" id="IPR004610">
    <property type="entry name" value="RecJ"/>
</dbReference>
<keyword evidence="3" id="KW-0540">Nuclease</keyword>
<protein>
    <recommendedName>
        <fullName evidence="2">Single-stranded-DNA-specific exonuclease RecJ</fullName>
    </recommendedName>
</protein>
<dbReference type="GO" id="GO:0008409">
    <property type="term" value="F:5'-3' exonuclease activity"/>
    <property type="evidence" value="ECO:0007669"/>
    <property type="project" value="InterPro"/>
</dbReference>
<dbReference type="Gene3D" id="3.10.310.30">
    <property type="match status" value="1"/>
</dbReference>
<gene>
    <name evidence="9" type="ORF">SAMN04487865_10509</name>
</gene>
<evidence type="ECO:0000313" key="10">
    <source>
        <dbReference type="Proteomes" id="UP000243374"/>
    </source>
</evidence>
<dbReference type="Gene3D" id="3.90.1640.30">
    <property type="match status" value="1"/>
</dbReference>
<dbReference type="RefSeq" id="WP_074841286.1">
    <property type="nucleotide sequence ID" value="NZ_CP047056.1"/>
</dbReference>
<dbReference type="InterPro" id="IPR001667">
    <property type="entry name" value="DDH_dom"/>
</dbReference>
<comment type="similarity">
    <text evidence="1">Belongs to the RecJ family.</text>
</comment>
<dbReference type="AlphaFoldDB" id="A0A662ZER5"/>
<reference evidence="9 10" key="1">
    <citation type="submission" date="2016-10" db="EMBL/GenBank/DDBJ databases">
        <authorList>
            <person name="Varghese N."/>
            <person name="Submissions S."/>
        </authorList>
    </citation>
    <scope>NUCLEOTIDE SEQUENCE [LARGE SCALE GENOMIC DNA]</scope>
    <source>
        <strain evidence="9 10">22B</strain>
    </source>
</reference>
<dbReference type="GO" id="GO:0006281">
    <property type="term" value="P:DNA repair"/>
    <property type="evidence" value="ECO:0007669"/>
    <property type="project" value="InterPro"/>
</dbReference>
<dbReference type="InterPro" id="IPR051673">
    <property type="entry name" value="SSDNA_exonuclease_RecJ"/>
</dbReference>
<sequence length="569" mass="62805">MKIVRRDIVDDSHLQTYVSDPIIRQILARRGIKSESEVTCQLSDIYHYRDLHDIDKASNIIADAIENGDKILVSGDYDVDGITGTALGVRGLKDLGASEVRYFVPSRYEGGYGVSNETVDDAVSHGVKLLLTVDNGVSCLESINYAKSKGLKVVITDHHETPELLPDADAIVDPKLPEDKFPSKNLCGAGVLFYVLVATRAVLRDRDFYKNSKVPLIARFLDLVALGTIGDVMQLDANNRKLVKYGFDKIKAGKSIIGIKALAASCRVDLAAINSVSIAFDLCPRLNAPGRIKLENNPAVSLMLTDDETEACIIARDLEMCNKRRGDYERVFLKEATEDALKQEGNCAIVLYRPNWLVGLGGLIASRIKEKFSVPCFVFSGSGDELAGSARSVPGFSIVKNLQLLSEKCPDLLIRFGGHAMAAGASIHKDNFEKFKELFNQVAKENLGNPNDEEIISDGEQPSNYLTIGFARDLEAYGPWGNGFEEPCFDGEYTVEDVILVGNRHLRFSLRNDDGSYMRGIKLRATPSEREIKANMRVRAVYTIGVNHYMGSQRLEIKISSIEKVEKKA</sequence>
<feature type="domain" description="DDH" evidence="6">
    <location>
        <begin position="70"/>
        <end position="228"/>
    </location>
</feature>
<name>A0A662ZER5_9GAMM</name>
<keyword evidence="10" id="KW-1185">Reference proteome</keyword>
<proteinExistence type="inferred from homology"/>
<feature type="domain" description="RecJ OB" evidence="8">
    <location>
        <begin position="458"/>
        <end position="560"/>
    </location>
</feature>
<dbReference type="EMBL" id="FOSF01000050">
    <property type="protein sequence ID" value="SFK29469.1"/>
    <property type="molecule type" value="Genomic_DNA"/>
</dbReference>
<dbReference type="Proteomes" id="UP000243374">
    <property type="component" value="Unassembled WGS sequence"/>
</dbReference>
<dbReference type="InterPro" id="IPR041122">
    <property type="entry name" value="RecJ_OB"/>
</dbReference>
<organism evidence="9 10">
    <name type="scientific">Succinivibrio dextrinosolvens</name>
    <dbReference type="NCBI Taxonomy" id="83771"/>
    <lineage>
        <taxon>Bacteria</taxon>
        <taxon>Pseudomonadati</taxon>
        <taxon>Pseudomonadota</taxon>
        <taxon>Gammaproteobacteria</taxon>
        <taxon>Aeromonadales</taxon>
        <taxon>Succinivibrionaceae</taxon>
        <taxon>Succinivibrio</taxon>
    </lineage>
</organism>
<accession>A0A662ZER5</accession>
<dbReference type="GO" id="GO:0006310">
    <property type="term" value="P:DNA recombination"/>
    <property type="evidence" value="ECO:0007669"/>
    <property type="project" value="InterPro"/>
</dbReference>
<evidence type="ECO:0000256" key="5">
    <source>
        <dbReference type="ARBA" id="ARBA00022839"/>
    </source>
</evidence>
<evidence type="ECO:0000256" key="2">
    <source>
        <dbReference type="ARBA" id="ARBA00019841"/>
    </source>
</evidence>
<dbReference type="Pfam" id="PF17768">
    <property type="entry name" value="RecJ_OB"/>
    <property type="match status" value="1"/>
</dbReference>
<evidence type="ECO:0000259" key="6">
    <source>
        <dbReference type="Pfam" id="PF01368"/>
    </source>
</evidence>
<dbReference type="PANTHER" id="PTHR30255">
    <property type="entry name" value="SINGLE-STRANDED-DNA-SPECIFIC EXONUCLEASE RECJ"/>
    <property type="match status" value="1"/>
</dbReference>
<keyword evidence="5 9" id="KW-0269">Exonuclease</keyword>
<dbReference type="Pfam" id="PF01368">
    <property type="entry name" value="DHH"/>
    <property type="match status" value="1"/>
</dbReference>
<evidence type="ECO:0000259" key="8">
    <source>
        <dbReference type="Pfam" id="PF17768"/>
    </source>
</evidence>
<keyword evidence="4" id="KW-0378">Hydrolase</keyword>
<dbReference type="Pfam" id="PF02272">
    <property type="entry name" value="DHHA1"/>
    <property type="match status" value="1"/>
</dbReference>
<evidence type="ECO:0000256" key="1">
    <source>
        <dbReference type="ARBA" id="ARBA00005915"/>
    </source>
</evidence>
<evidence type="ECO:0000259" key="7">
    <source>
        <dbReference type="Pfam" id="PF02272"/>
    </source>
</evidence>